<feature type="domain" description="Type I restriction modification DNA specificity" evidence="4">
    <location>
        <begin position="64"/>
        <end position="178"/>
    </location>
</feature>
<sequence length="393" mass="45116">MENRIMALRELINDTIDYRGKTPPKCDSGVAVVSAANIKKGKIILDGKYLSLDLYEKWTTRGFIKPGDILITTEAPVGEIARVPDDRTYLTSRRVFALQVNEEVANETFIYYYLLTEGVKRYFESISHGATVPRIYKDEILDLKINLPPLPTQQKIASILSAYDDLIENNNKRIQLLEEMASEIYKEWFVRLRFPNYQDTSIENGVPEGWEKKRLKDLIVFEKGKNPKEIYEDEVENSMPYLNMDAIDKGGKSWVSIEKQIVVNKSDVIMVMDGSRSSLVFRGKEGAVGNTLSKLRFTDDEYITVKNTMLYHFLKLNHKSIKTNNTGSAIPHANKKYIHSLSFLIPSDDIMDDFNKSVVSIHELIDNLYDKNNFLQQTRDLLLPRLISGKLEL</sequence>
<name>A0A2T6C456_9FLAO</name>
<dbReference type="SUPFAM" id="SSF116734">
    <property type="entry name" value="DNA methylase specificity domain"/>
    <property type="match status" value="2"/>
</dbReference>
<comment type="caution">
    <text evidence="5">The sequence shown here is derived from an EMBL/GenBank/DDBJ whole genome shotgun (WGS) entry which is preliminary data.</text>
</comment>
<evidence type="ECO:0000256" key="2">
    <source>
        <dbReference type="ARBA" id="ARBA00022747"/>
    </source>
</evidence>
<dbReference type="CDD" id="cd17246">
    <property type="entry name" value="RMtype1_S_SonII-TRD2-CR2_like"/>
    <property type="match status" value="1"/>
</dbReference>
<dbReference type="Pfam" id="PF01420">
    <property type="entry name" value="Methylase_S"/>
    <property type="match status" value="2"/>
</dbReference>
<dbReference type="Proteomes" id="UP000244090">
    <property type="component" value="Unassembled WGS sequence"/>
</dbReference>
<evidence type="ECO:0000313" key="6">
    <source>
        <dbReference type="Proteomes" id="UP000244090"/>
    </source>
</evidence>
<reference evidence="5 6" key="1">
    <citation type="submission" date="2018-04" db="EMBL/GenBank/DDBJ databases">
        <title>Genomic Encyclopedia of Archaeal and Bacterial Type Strains, Phase II (KMG-II): from individual species to whole genera.</title>
        <authorList>
            <person name="Goeker M."/>
        </authorList>
    </citation>
    <scope>NUCLEOTIDE SEQUENCE [LARGE SCALE GENOMIC DNA]</scope>
    <source>
        <strain evidence="5 6">DSM 25731</strain>
    </source>
</reference>
<proteinExistence type="inferred from homology"/>
<feature type="domain" description="Type I restriction modification DNA specificity" evidence="4">
    <location>
        <begin position="207"/>
        <end position="355"/>
    </location>
</feature>
<dbReference type="EMBL" id="QBKT01000002">
    <property type="protein sequence ID" value="PTX63085.1"/>
    <property type="molecule type" value="Genomic_DNA"/>
</dbReference>
<dbReference type="GO" id="GO:0003677">
    <property type="term" value="F:DNA binding"/>
    <property type="evidence" value="ECO:0007669"/>
    <property type="project" value="UniProtKB-KW"/>
</dbReference>
<dbReference type="Gene3D" id="3.90.220.20">
    <property type="entry name" value="DNA methylase specificity domains"/>
    <property type="match status" value="2"/>
</dbReference>
<protein>
    <submittedName>
        <fullName evidence="5">Type I restriction enzyme S subunit</fullName>
    </submittedName>
</protein>
<dbReference type="GO" id="GO:0009307">
    <property type="term" value="P:DNA restriction-modification system"/>
    <property type="evidence" value="ECO:0007669"/>
    <property type="project" value="UniProtKB-KW"/>
</dbReference>
<gene>
    <name evidence="5" type="ORF">C8N46_102488</name>
</gene>
<evidence type="ECO:0000259" key="4">
    <source>
        <dbReference type="Pfam" id="PF01420"/>
    </source>
</evidence>
<dbReference type="InterPro" id="IPR044946">
    <property type="entry name" value="Restrct_endonuc_typeI_TRD_sf"/>
</dbReference>
<evidence type="ECO:0000256" key="1">
    <source>
        <dbReference type="ARBA" id="ARBA00010923"/>
    </source>
</evidence>
<dbReference type="InterPro" id="IPR000055">
    <property type="entry name" value="Restrct_endonuc_typeI_TRD"/>
</dbReference>
<organism evidence="5 6">
    <name type="scientific">Kordia periserrulae</name>
    <dbReference type="NCBI Taxonomy" id="701523"/>
    <lineage>
        <taxon>Bacteria</taxon>
        <taxon>Pseudomonadati</taxon>
        <taxon>Bacteroidota</taxon>
        <taxon>Flavobacteriia</taxon>
        <taxon>Flavobacteriales</taxon>
        <taxon>Flavobacteriaceae</taxon>
        <taxon>Kordia</taxon>
    </lineage>
</organism>
<keyword evidence="2" id="KW-0680">Restriction system</keyword>
<evidence type="ECO:0000313" key="5">
    <source>
        <dbReference type="EMBL" id="PTX63085.1"/>
    </source>
</evidence>
<dbReference type="PANTHER" id="PTHR30408:SF13">
    <property type="entry name" value="TYPE I RESTRICTION ENZYME HINDI SPECIFICITY SUBUNIT"/>
    <property type="match status" value="1"/>
</dbReference>
<evidence type="ECO:0000256" key="3">
    <source>
        <dbReference type="ARBA" id="ARBA00023125"/>
    </source>
</evidence>
<dbReference type="AlphaFoldDB" id="A0A2T6C456"/>
<keyword evidence="6" id="KW-1185">Reference proteome</keyword>
<dbReference type="PANTHER" id="PTHR30408">
    <property type="entry name" value="TYPE-1 RESTRICTION ENZYME ECOKI SPECIFICITY PROTEIN"/>
    <property type="match status" value="1"/>
</dbReference>
<accession>A0A2T6C456</accession>
<keyword evidence="3" id="KW-0238">DNA-binding</keyword>
<comment type="similarity">
    <text evidence="1">Belongs to the type-I restriction system S methylase family.</text>
</comment>
<dbReference type="InterPro" id="IPR052021">
    <property type="entry name" value="Type-I_RS_S_subunit"/>
</dbReference>